<sequence length="975" mass="112152">MLGVEVHPNVSFKKVLDPHFDKIKKIKKGYCADVSPSNHPVSYFEFDFLIGGDGKRRVLTDFIYTSNRCKLAIGLTASFKNFKTINEEAVSEISGIARHCKPEFFVELEKSTGCSLENAVYYKDETHYFVMCATKKSLLKKGVLRKDCDDIGLLLSSSNIQQENLIQYVTDVAKYMTDGKLTNLQFALTHKGKPDVSVFDFTTFRAAAHSTVIYEKAEYNLASILVGDCLNEPFWPTGSGIGRGFFSVFDGAYFMKELCLSNKHPLEAVKEKEFLTKLLFRATQKDLRKKYAQYTIDPQTRYSVFTNTTLINEDLEPSTFCKFENKNITHVYKYFFKKSRTIPNNMYKALGRSLRTTNSLLYGNLKKLYQQLSEYDVFLLFIESIKLLYPKAKELVHNKDEKILVTMSNVLMFIESTLKMKCNWNDYESKLTRVKYEETVLFLDEVLGKMLENKKIVSEFFKLNERDTLLSKPTLHRTINSTPLMKSKIKEMVASVQPTTSRILHKRNRQSLDTLKDTGNVSILRKKLIIASGDLNDRDNVQRVVCNLKSNKLVKIEEVENKNKLIMQNKETGGVSSQEEKIMAVRGVMRKKQADVNESNKKFESVDNILKNCDEKYSKNLGGSFTVSQMRNNLKKKISQGKPEVPPKTEAALKIAHAHAHSYIINDGPKDVSTKHDGPEIVNRQSQSNKNYTLHTIGNSQLLMKKEYICPSDEDTQSDDNLTKSEDDNSCQINSSLNLSEEELWDEFEAKLVMEDELPDEIENDEKITKILLNFNDSLQVNTSMSDNHLTPNRTNSILLTPDNNLRAKHIISKISKGRKIALQYEREELNTKVENLEIRLMEITNSGYDIEKCLLKKPDDDFLIFSYFHYILDYKKVQKSIANIKTCLEEKNIEIEIEKILDPNCKEPSAKANCDFELKALNEHLTTIKKKLIRQNSIESMNVSMVKEEFDAYYKKFKCHKQFFSLVLLESIHL</sequence>
<name>A0AC35U3J0_9BILA</name>
<dbReference type="WBParaSite" id="RSKR_0000749500.1">
    <property type="protein sequence ID" value="RSKR_0000749500.1"/>
    <property type="gene ID" value="RSKR_0000749500"/>
</dbReference>
<reference evidence="2" key="1">
    <citation type="submission" date="2016-11" db="UniProtKB">
        <authorList>
            <consortium name="WormBaseParasite"/>
        </authorList>
    </citation>
    <scope>IDENTIFICATION</scope>
    <source>
        <strain evidence="2">KR3021</strain>
    </source>
</reference>
<evidence type="ECO:0000313" key="1">
    <source>
        <dbReference type="Proteomes" id="UP000095286"/>
    </source>
</evidence>
<organism evidence="1 2">
    <name type="scientific">Rhabditophanes sp. KR3021</name>
    <dbReference type="NCBI Taxonomy" id="114890"/>
    <lineage>
        <taxon>Eukaryota</taxon>
        <taxon>Metazoa</taxon>
        <taxon>Ecdysozoa</taxon>
        <taxon>Nematoda</taxon>
        <taxon>Chromadorea</taxon>
        <taxon>Rhabditida</taxon>
        <taxon>Tylenchina</taxon>
        <taxon>Panagrolaimomorpha</taxon>
        <taxon>Strongyloidoidea</taxon>
        <taxon>Alloionematidae</taxon>
        <taxon>Rhabditophanes</taxon>
    </lineage>
</organism>
<protein>
    <submittedName>
        <fullName evidence="2">Protein kinase domain-containing protein</fullName>
    </submittedName>
</protein>
<accession>A0AC35U3J0</accession>
<dbReference type="Proteomes" id="UP000095286">
    <property type="component" value="Unplaced"/>
</dbReference>
<evidence type="ECO:0000313" key="2">
    <source>
        <dbReference type="WBParaSite" id="RSKR_0000749500.1"/>
    </source>
</evidence>
<proteinExistence type="predicted"/>